<reference evidence="9" key="1">
    <citation type="submission" date="2018-05" db="EMBL/GenBank/DDBJ databases">
        <authorList>
            <person name="Lanie J.A."/>
            <person name="Ng W.-L."/>
            <person name="Kazmierczak K.M."/>
            <person name="Andrzejewski T.M."/>
            <person name="Davidsen T.M."/>
            <person name="Wayne K.J."/>
            <person name="Tettelin H."/>
            <person name="Glass J.I."/>
            <person name="Rusch D."/>
            <person name="Podicherti R."/>
            <person name="Tsui H.-C.T."/>
            <person name="Winkler M.E."/>
        </authorList>
    </citation>
    <scope>NUCLEOTIDE SEQUENCE</scope>
</reference>
<feature type="transmembrane region" description="Helical" evidence="7">
    <location>
        <begin position="193"/>
        <end position="213"/>
    </location>
</feature>
<dbReference type="Pfam" id="PF00528">
    <property type="entry name" value="BPD_transp_1"/>
    <property type="match status" value="1"/>
</dbReference>
<dbReference type="AlphaFoldDB" id="A0A382L1U4"/>
<feature type="transmembrane region" description="Helical" evidence="7">
    <location>
        <begin position="233"/>
        <end position="254"/>
    </location>
</feature>
<keyword evidence="3" id="KW-1003">Cell membrane</keyword>
<organism evidence="9">
    <name type="scientific">marine metagenome</name>
    <dbReference type="NCBI Taxonomy" id="408172"/>
    <lineage>
        <taxon>unclassified sequences</taxon>
        <taxon>metagenomes</taxon>
        <taxon>ecological metagenomes</taxon>
    </lineage>
</organism>
<dbReference type="PANTHER" id="PTHR30151:SF0">
    <property type="entry name" value="ABC TRANSPORTER PERMEASE PROTEIN MJ0413-RELATED"/>
    <property type="match status" value="1"/>
</dbReference>
<evidence type="ECO:0000256" key="5">
    <source>
        <dbReference type="ARBA" id="ARBA00022989"/>
    </source>
</evidence>
<feature type="transmembrane region" description="Helical" evidence="7">
    <location>
        <begin position="135"/>
        <end position="156"/>
    </location>
</feature>
<keyword evidence="2" id="KW-0813">Transport</keyword>
<evidence type="ECO:0000256" key="3">
    <source>
        <dbReference type="ARBA" id="ARBA00022475"/>
    </source>
</evidence>
<evidence type="ECO:0000256" key="1">
    <source>
        <dbReference type="ARBA" id="ARBA00004651"/>
    </source>
</evidence>
<feature type="domain" description="ABC transmembrane type-1" evidence="8">
    <location>
        <begin position="71"/>
        <end position="255"/>
    </location>
</feature>
<evidence type="ECO:0000259" key="8">
    <source>
        <dbReference type="PROSITE" id="PS50928"/>
    </source>
</evidence>
<sequence length="267" mass="29886">MIRRPITRSWAVILGCLSVLLLLAGYTWVSHRQHQVNPDDTTIPNWSQLYEGVKKFTQPDRKEERWIVEDSIATGRRLFFGLGLGVVFGFAIGMMMGCITPIEAFLQPPISLLAKVPQTAALAVYFVFFGTGMEMYVAMIAFGIIPALAVTVHLAIKDLPSEMLDKAYTLGASHFEVATEVVFKQVLPKFIDAVRLAIGPAIVFLIAAEMVVGDVGFGYRIRLQFKLTNMNVVYPYLVMLAFFGFALDYGLRFLQAKLCPWYQRGSK</sequence>
<keyword evidence="5 7" id="KW-1133">Transmembrane helix</keyword>
<keyword evidence="4 7" id="KW-0812">Transmembrane</keyword>
<dbReference type="GO" id="GO:0005886">
    <property type="term" value="C:plasma membrane"/>
    <property type="evidence" value="ECO:0007669"/>
    <property type="project" value="UniProtKB-SubCell"/>
</dbReference>
<dbReference type="InterPro" id="IPR035906">
    <property type="entry name" value="MetI-like_sf"/>
</dbReference>
<feature type="transmembrane region" description="Helical" evidence="7">
    <location>
        <begin position="78"/>
        <end position="100"/>
    </location>
</feature>
<evidence type="ECO:0000256" key="4">
    <source>
        <dbReference type="ARBA" id="ARBA00022692"/>
    </source>
</evidence>
<dbReference type="GO" id="GO:0055085">
    <property type="term" value="P:transmembrane transport"/>
    <property type="evidence" value="ECO:0007669"/>
    <property type="project" value="InterPro"/>
</dbReference>
<dbReference type="InterPro" id="IPR000515">
    <property type="entry name" value="MetI-like"/>
</dbReference>
<evidence type="ECO:0000256" key="6">
    <source>
        <dbReference type="ARBA" id="ARBA00023136"/>
    </source>
</evidence>
<evidence type="ECO:0000256" key="7">
    <source>
        <dbReference type="SAM" id="Phobius"/>
    </source>
</evidence>
<dbReference type="PROSITE" id="PS50928">
    <property type="entry name" value="ABC_TM1"/>
    <property type="match status" value="1"/>
</dbReference>
<evidence type="ECO:0000256" key="2">
    <source>
        <dbReference type="ARBA" id="ARBA00022448"/>
    </source>
</evidence>
<keyword evidence="6 7" id="KW-0472">Membrane</keyword>
<comment type="subcellular location">
    <subcellularLocation>
        <location evidence="1">Cell membrane</location>
        <topology evidence="1">Multi-pass membrane protein</topology>
    </subcellularLocation>
</comment>
<accession>A0A382L1U4</accession>
<name>A0A382L1U4_9ZZZZ</name>
<protein>
    <recommendedName>
        <fullName evidence="8">ABC transmembrane type-1 domain-containing protein</fullName>
    </recommendedName>
</protein>
<gene>
    <name evidence="9" type="ORF">METZ01_LOCUS283782</name>
</gene>
<dbReference type="EMBL" id="UINC01084357">
    <property type="protein sequence ID" value="SVC30928.1"/>
    <property type="molecule type" value="Genomic_DNA"/>
</dbReference>
<evidence type="ECO:0000313" key="9">
    <source>
        <dbReference type="EMBL" id="SVC30928.1"/>
    </source>
</evidence>
<feature type="transmembrane region" description="Helical" evidence="7">
    <location>
        <begin position="112"/>
        <end position="129"/>
    </location>
</feature>
<dbReference type="Gene3D" id="1.10.3720.10">
    <property type="entry name" value="MetI-like"/>
    <property type="match status" value="1"/>
</dbReference>
<dbReference type="PANTHER" id="PTHR30151">
    <property type="entry name" value="ALKANE SULFONATE ABC TRANSPORTER-RELATED, MEMBRANE SUBUNIT"/>
    <property type="match status" value="1"/>
</dbReference>
<proteinExistence type="predicted"/>
<dbReference type="SUPFAM" id="SSF161098">
    <property type="entry name" value="MetI-like"/>
    <property type="match status" value="1"/>
</dbReference>